<evidence type="ECO:0000313" key="3">
    <source>
        <dbReference type="EMBL" id="MEA9358151.1"/>
    </source>
</evidence>
<reference evidence="3 4" key="1">
    <citation type="submission" date="2023-11" db="EMBL/GenBank/DDBJ databases">
        <title>A Novel Polar Bacteriovorax (B. antarcticus) Isolated from the Biocrust in Antarctica.</title>
        <authorList>
            <person name="Mun W."/>
            <person name="Choi S.Y."/>
            <person name="Mitchell R.J."/>
        </authorList>
    </citation>
    <scope>NUCLEOTIDE SEQUENCE [LARGE SCALE GENOMIC DNA]</scope>
    <source>
        <strain evidence="3 4">PP10</strain>
    </source>
</reference>
<accession>A0ABU5VYK4</accession>
<evidence type="ECO:0000313" key="4">
    <source>
        <dbReference type="Proteomes" id="UP001302274"/>
    </source>
</evidence>
<dbReference type="Gene3D" id="3.40.50.620">
    <property type="entry name" value="HUPs"/>
    <property type="match status" value="1"/>
</dbReference>
<dbReference type="RefSeq" id="WP_323578436.1">
    <property type="nucleotide sequence ID" value="NZ_JAYGJQ010000003.1"/>
</dbReference>
<gene>
    <name evidence="3" type="ORF">SHI21_18095</name>
</gene>
<dbReference type="SUPFAM" id="SSF52402">
    <property type="entry name" value="Adenine nucleotide alpha hydrolases-like"/>
    <property type="match status" value="1"/>
</dbReference>
<dbReference type="Pfam" id="PF03054">
    <property type="entry name" value="tRNA_Me_trans"/>
    <property type="match status" value="1"/>
</dbReference>
<dbReference type="PANTHER" id="PTHR11933">
    <property type="entry name" value="TRNA 5-METHYLAMINOMETHYL-2-THIOURIDYLATE -METHYLTRANSFERASE"/>
    <property type="match status" value="1"/>
</dbReference>
<feature type="compositionally biased region" description="Basic and acidic residues" evidence="1">
    <location>
        <begin position="400"/>
        <end position="409"/>
    </location>
</feature>
<dbReference type="InterPro" id="IPR046885">
    <property type="entry name" value="MnmA-like_C"/>
</dbReference>
<evidence type="ECO:0000259" key="2">
    <source>
        <dbReference type="Pfam" id="PF20258"/>
    </source>
</evidence>
<name>A0ABU5VYK4_9BACT</name>
<comment type="caution">
    <text evidence="3">The sequence shown here is derived from an EMBL/GenBank/DDBJ whole genome shotgun (WGS) entry which is preliminary data.</text>
</comment>
<dbReference type="Proteomes" id="UP001302274">
    <property type="component" value="Unassembled WGS sequence"/>
</dbReference>
<dbReference type="EMBL" id="JAYGJQ010000003">
    <property type="protein sequence ID" value="MEA9358151.1"/>
    <property type="molecule type" value="Genomic_DNA"/>
</dbReference>
<protein>
    <submittedName>
        <fullName evidence="3">Aminomethyltransferase beta-barrel domain-containing protein</fullName>
    </submittedName>
</protein>
<sequence>MIEKANTKTVLIAMTGGIESTVAAYLLKKQGYKCIGIGLQLFAEGEESGPFADVAVLDLNKIKNICNYLDIPFYAVNAADIFTDKVLDPLVGRILSGQTFEPLVFLNAVLVDVLLEKAKKFQTTLIATAHYAKVLKNQKTGSYELMVANDLEHDQSYSLARLEQRHLENLILPLSEIRKKEVEKISELIKVEFIPRVKSKYAHIMHDPRMSKLVEARSPKDLRRTGNIYDYTTDASICEHQGIHHYYVGQSNLTFDKKKEIQIDPLKQIISIVSYKGNIFIDYPNRLKYKEIIVTGFSPAANLDMSLPMMCYVKMSPKGEKIPCRLYLKNNNMALVEFDDVRPGLLVAGQFLVFYTRQLDKGKVIGSALVEASGMFDEWSYNTLPDKKEDADEENNESSKPNHLDKLRF</sequence>
<dbReference type="PANTHER" id="PTHR11933:SF5">
    <property type="entry name" value="MITOCHONDRIAL TRNA-SPECIFIC 2-THIOURIDYLASE 1"/>
    <property type="match status" value="1"/>
</dbReference>
<proteinExistence type="predicted"/>
<evidence type="ECO:0000256" key="1">
    <source>
        <dbReference type="SAM" id="MobiDB-lite"/>
    </source>
</evidence>
<feature type="region of interest" description="Disordered" evidence="1">
    <location>
        <begin position="386"/>
        <end position="409"/>
    </location>
</feature>
<keyword evidence="4" id="KW-1185">Reference proteome</keyword>
<dbReference type="Pfam" id="PF20258">
    <property type="entry name" value="tRNA_Me_trans_C"/>
    <property type="match status" value="1"/>
</dbReference>
<dbReference type="InterPro" id="IPR014729">
    <property type="entry name" value="Rossmann-like_a/b/a_fold"/>
</dbReference>
<organism evidence="3 4">
    <name type="scientific">Bacteriovorax antarcticus</name>
    <dbReference type="NCBI Taxonomy" id="3088717"/>
    <lineage>
        <taxon>Bacteria</taxon>
        <taxon>Pseudomonadati</taxon>
        <taxon>Bdellovibrionota</taxon>
        <taxon>Bacteriovoracia</taxon>
        <taxon>Bacteriovoracales</taxon>
        <taxon>Bacteriovoracaceae</taxon>
        <taxon>Bacteriovorax</taxon>
    </lineage>
</organism>
<feature type="domain" description="tRNA-specific 2-thiouridylase MnmA-like C-terminal" evidence="2">
    <location>
        <begin position="294"/>
        <end position="370"/>
    </location>
</feature>